<dbReference type="CDD" id="cd00761">
    <property type="entry name" value="Glyco_tranf_GTA_type"/>
    <property type="match status" value="1"/>
</dbReference>
<dbReference type="Proteomes" id="UP001519363">
    <property type="component" value="Unassembled WGS sequence"/>
</dbReference>
<evidence type="ECO:0000256" key="1">
    <source>
        <dbReference type="ARBA" id="ARBA00006739"/>
    </source>
</evidence>
<feature type="domain" description="Glycosyltransferase 2-like" evidence="4">
    <location>
        <begin position="66"/>
        <end position="182"/>
    </location>
</feature>
<dbReference type="Gene3D" id="3.90.550.10">
    <property type="entry name" value="Spore Coat Polysaccharide Biosynthesis Protein SpsA, Chain A"/>
    <property type="match status" value="1"/>
</dbReference>
<sequence length="274" mass="30069">MGNRDYGLLPDGVKQALRRTVGRYAVGERYWRVKFAAARAAARRAEDHEVATVASTLETRPSALVTVVVPTYRRPEQLGAAVRSALAQTVTDLSVVVVDDGGGEVGGLPADPRLTVLALGANHRSPGLARNVAIRLTRSPFVAFLDDDNTWRPHHLATALPALRGGAGLVYTALHRHRPDGSTVDTLGREFDRRAHADDAWVDVNAVVVRRFPGLRFDAWARPGWVHPREDWELVHRLSARLTVRHLPEVTVDYTVHSGSYFSDWDNSALGAAT</sequence>
<reference evidence="5 6" key="1">
    <citation type="submission" date="2021-03" db="EMBL/GenBank/DDBJ databases">
        <title>Sequencing the genomes of 1000 actinobacteria strains.</title>
        <authorList>
            <person name="Klenk H.-P."/>
        </authorList>
    </citation>
    <scope>NUCLEOTIDE SEQUENCE [LARGE SCALE GENOMIC DNA]</scope>
    <source>
        <strain evidence="5 6">DSM 44580</strain>
    </source>
</reference>
<keyword evidence="2" id="KW-0328">Glycosyltransferase</keyword>
<comment type="caution">
    <text evidence="5">The sequence shown here is derived from an EMBL/GenBank/DDBJ whole genome shotgun (WGS) entry which is preliminary data.</text>
</comment>
<dbReference type="Pfam" id="PF00535">
    <property type="entry name" value="Glycos_transf_2"/>
    <property type="match status" value="1"/>
</dbReference>
<evidence type="ECO:0000259" key="4">
    <source>
        <dbReference type="Pfam" id="PF00535"/>
    </source>
</evidence>
<evidence type="ECO:0000313" key="6">
    <source>
        <dbReference type="Proteomes" id="UP001519363"/>
    </source>
</evidence>
<dbReference type="SUPFAM" id="SSF53448">
    <property type="entry name" value="Nucleotide-diphospho-sugar transferases"/>
    <property type="match status" value="1"/>
</dbReference>
<keyword evidence="3" id="KW-0808">Transferase</keyword>
<dbReference type="InterPro" id="IPR029044">
    <property type="entry name" value="Nucleotide-diphossugar_trans"/>
</dbReference>
<evidence type="ECO:0000313" key="5">
    <source>
        <dbReference type="EMBL" id="MBP2473934.1"/>
    </source>
</evidence>
<organism evidence="5 6">
    <name type="scientific">Crossiella equi</name>
    <dbReference type="NCBI Taxonomy" id="130796"/>
    <lineage>
        <taxon>Bacteria</taxon>
        <taxon>Bacillati</taxon>
        <taxon>Actinomycetota</taxon>
        <taxon>Actinomycetes</taxon>
        <taxon>Pseudonocardiales</taxon>
        <taxon>Pseudonocardiaceae</taxon>
        <taxon>Crossiella</taxon>
    </lineage>
</organism>
<name>A0ABS5ACK3_9PSEU</name>
<dbReference type="RefSeq" id="WP_086789909.1">
    <property type="nucleotide sequence ID" value="NZ_JAGIOO010000001.1"/>
</dbReference>
<dbReference type="EMBL" id="JAGIOO010000001">
    <property type="protein sequence ID" value="MBP2473934.1"/>
    <property type="molecule type" value="Genomic_DNA"/>
</dbReference>
<proteinExistence type="inferred from homology"/>
<accession>A0ABS5ACK3</accession>
<dbReference type="PANTHER" id="PTHR43685">
    <property type="entry name" value="GLYCOSYLTRANSFERASE"/>
    <property type="match status" value="1"/>
</dbReference>
<evidence type="ECO:0000256" key="3">
    <source>
        <dbReference type="ARBA" id="ARBA00022679"/>
    </source>
</evidence>
<evidence type="ECO:0000256" key="2">
    <source>
        <dbReference type="ARBA" id="ARBA00022676"/>
    </source>
</evidence>
<dbReference type="InterPro" id="IPR050834">
    <property type="entry name" value="Glycosyltransf_2"/>
</dbReference>
<gene>
    <name evidence="5" type="ORF">JOF53_002806</name>
</gene>
<dbReference type="PANTHER" id="PTHR43685:SF5">
    <property type="entry name" value="GLYCOSYLTRANSFERASE EPSE-RELATED"/>
    <property type="match status" value="1"/>
</dbReference>
<keyword evidence="6" id="KW-1185">Reference proteome</keyword>
<protein>
    <submittedName>
        <fullName evidence="5">Glycosyltransferase involved in cell wall biosynthesis</fullName>
    </submittedName>
</protein>
<comment type="similarity">
    <text evidence="1">Belongs to the glycosyltransferase 2 family.</text>
</comment>
<dbReference type="InterPro" id="IPR001173">
    <property type="entry name" value="Glyco_trans_2-like"/>
</dbReference>